<evidence type="ECO:0000256" key="6">
    <source>
        <dbReference type="ARBA" id="ARBA00022798"/>
    </source>
</evidence>
<evidence type="ECO:0000256" key="8">
    <source>
        <dbReference type="ARBA" id="ARBA00048109"/>
    </source>
</evidence>
<comment type="catalytic activity">
    <reaction evidence="8">
        <text>an acyl-CoA + a 1,2-diacyl-sn-glycerol = a triacyl-sn-glycerol + CoA</text>
        <dbReference type="Rhea" id="RHEA:10868"/>
        <dbReference type="ChEBI" id="CHEBI:17815"/>
        <dbReference type="ChEBI" id="CHEBI:57287"/>
        <dbReference type="ChEBI" id="CHEBI:58342"/>
        <dbReference type="ChEBI" id="CHEBI:64615"/>
        <dbReference type="EC" id="2.3.1.20"/>
    </reaction>
</comment>
<dbReference type="EMBL" id="CP000251">
    <property type="protein sequence ID" value="ABC81837.1"/>
    <property type="molecule type" value="Genomic_DNA"/>
</dbReference>
<dbReference type="EC" id="2.3.1.20" evidence="4"/>
<dbReference type="GO" id="GO:0006071">
    <property type="term" value="P:glycerol metabolic process"/>
    <property type="evidence" value="ECO:0007669"/>
    <property type="project" value="UniProtKB-KW"/>
</dbReference>
<name>Q2IJL0_ANADE</name>
<dbReference type="InterPro" id="IPR045034">
    <property type="entry name" value="O-acyltransferase_WSD1-like"/>
</dbReference>
<dbReference type="Pfam" id="PF03007">
    <property type="entry name" value="WS_DGAT_cat"/>
    <property type="match status" value="1"/>
</dbReference>
<evidence type="ECO:0000256" key="9">
    <source>
        <dbReference type="SAM" id="MobiDB-lite"/>
    </source>
</evidence>
<dbReference type="InterPro" id="IPR023213">
    <property type="entry name" value="CAT-like_dom_sf"/>
</dbReference>
<proteinExistence type="inferred from homology"/>
<dbReference type="Gene3D" id="3.30.559.30">
    <property type="entry name" value="Nonribosomal peptide synthetase, condensation domain"/>
    <property type="match status" value="1"/>
</dbReference>
<dbReference type="GO" id="GO:0004144">
    <property type="term" value="F:diacylglycerol O-acyltransferase activity"/>
    <property type="evidence" value="ECO:0007669"/>
    <property type="project" value="UniProtKB-EC"/>
</dbReference>
<dbReference type="Proteomes" id="UP000001935">
    <property type="component" value="Chromosome"/>
</dbReference>
<dbReference type="SUPFAM" id="SSF52777">
    <property type="entry name" value="CoA-dependent acyltransferases"/>
    <property type="match status" value="1"/>
</dbReference>
<accession>Q2IJL0</accession>
<dbReference type="Gene3D" id="3.30.559.10">
    <property type="entry name" value="Chloramphenicol acetyltransferase-like domain"/>
    <property type="match status" value="1"/>
</dbReference>
<comment type="similarity">
    <text evidence="3">Belongs to the long-chain O-acyltransferase family.</text>
</comment>
<dbReference type="eggNOG" id="COG1020">
    <property type="taxonomic scope" value="Bacteria"/>
</dbReference>
<evidence type="ECO:0000256" key="1">
    <source>
        <dbReference type="ARBA" id="ARBA00004771"/>
    </source>
</evidence>
<dbReference type="OrthoDB" id="9810950at2"/>
<keyword evidence="6" id="KW-0319">Glycerol metabolism</keyword>
<feature type="domain" description="O-acyltransferase WSD1-like N-terminal" evidence="10">
    <location>
        <begin position="6"/>
        <end position="240"/>
    </location>
</feature>
<organism evidence="12 13">
    <name type="scientific">Anaeromyxobacter dehalogenans (strain 2CP-C)</name>
    <dbReference type="NCBI Taxonomy" id="290397"/>
    <lineage>
        <taxon>Bacteria</taxon>
        <taxon>Pseudomonadati</taxon>
        <taxon>Myxococcota</taxon>
        <taxon>Myxococcia</taxon>
        <taxon>Myxococcales</taxon>
        <taxon>Cystobacterineae</taxon>
        <taxon>Anaeromyxobacteraceae</taxon>
        <taxon>Anaeromyxobacter</taxon>
    </lineage>
</organism>
<dbReference type="RefSeq" id="WP_011421119.1">
    <property type="nucleotide sequence ID" value="NC_007760.1"/>
</dbReference>
<dbReference type="UniPathway" id="UPA00282"/>
<gene>
    <name evidence="12" type="ordered locus">Adeh_2067</name>
</gene>
<reference evidence="12 13" key="1">
    <citation type="submission" date="2006-01" db="EMBL/GenBank/DDBJ databases">
        <title>Complete sequence of Anaeromyxobacter dehalogenans 2CP-C.</title>
        <authorList>
            <consortium name="US DOE Joint Genome Institute"/>
            <person name="Copeland A."/>
            <person name="Lucas S."/>
            <person name="Lapidus A."/>
            <person name="Barry K."/>
            <person name="Detter J.C."/>
            <person name="Glavina T."/>
            <person name="Hammon N."/>
            <person name="Israni S."/>
            <person name="Pitluck S."/>
            <person name="Brettin T."/>
            <person name="Bruce D."/>
            <person name="Han C."/>
            <person name="Tapia R."/>
            <person name="Gilna P."/>
            <person name="Kiss H."/>
            <person name="Schmutz J."/>
            <person name="Larimer F."/>
            <person name="Land M."/>
            <person name="Kyrpides N."/>
            <person name="Anderson I."/>
            <person name="Sanford R.A."/>
            <person name="Ritalahti K.M."/>
            <person name="Thomas H.S."/>
            <person name="Kirby J.R."/>
            <person name="Zhulin I.B."/>
            <person name="Loeffler F.E."/>
            <person name="Richardson P."/>
        </authorList>
    </citation>
    <scope>NUCLEOTIDE SEQUENCE [LARGE SCALE GENOMIC DNA]</scope>
    <source>
        <strain evidence="12 13">2CP-C</strain>
    </source>
</reference>
<dbReference type="GO" id="GO:0005886">
    <property type="term" value="C:plasma membrane"/>
    <property type="evidence" value="ECO:0007669"/>
    <property type="project" value="TreeGrafter"/>
</dbReference>
<evidence type="ECO:0000313" key="12">
    <source>
        <dbReference type="EMBL" id="ABC81837.1"/>
    </source>
</evidence>
<evidence type="ECO:0000259" key="10">
    <source>
        <dbReference type="Pfam" id="PF03007"/>
    </source>
</evidence>
<feature type="domain" description="O-acyltransferase WSD1 C-terminal" evidence="11">
    <location>
        <begin position="289"/>
        <end position="430"/>
    </location>
</feature>
<dbReference type="PANTHER" id="PTHR31650:SF1">
    <property type="entry name" value="WAX ESTER SYNTHASE_DIACYLGLYCEROL ACYLTRANSFERASE 4-RELATED"/>
    <property type="match status" value="1"/>
</dbReference>
<evidence type="ECO:0000256" key="4">
    <source>
        <dbReference type="ARBA" id="ARBA00013244"/>
    </source>
</evidence>
<dbReference type="STRING" id="290397.Adeh_2067"/>
<dbReference type="AlphaFoldDB" id="Q2IJL0"/>
<feature type="compositionally biased region" description="Low complexity" evidence="9">
    <location>
        <begin position="443"/>
        <end position="460"/>
    </location>
</feature>
<sequence length="478" mass="50336">MTREPMSRVDAAWLHMDRPENTADIVALLRLDGPLSQARLRALLQDRLVTHERFRARVVDTGALGQPVWERDPHFSLARHLSARTLRGDGREALEEVVSEAATRPLAPGRPPWRACLIEGGEESAVLVKLHHCMADGFALLTVLLGLSDERAGRGAPPEATPPPTAAAALDPLRRGARALLGDPLAAVGSLWRMATLPEARGRLAPPALTGLRRTSWSRPWPLAALRDAAHAGGATVNDALLAALSGALSRVLRDPAAPGAPGPLPDDVRALVPVNLRAGPPAAGAPLGNQFGLVFLDLPIEPLALDERLELLRGRTAAVKRSPDAWVALGILGALGLAPAALERLGTAFFSRKASMVVTNVPGPARRLHLGGRRVDELLFWVPHPAALGLGVSLLSYAGQVTVGVRADTAFPLEPRALAQAIDEELASLAPRPARAGRDRAAAAAPEHAGRQAAFAGAPAGRRVRVIEARPATSPAS</sequence>
<feature type="region of interest" description="Disordered" evidence="9">
    <location>
        <begin position="434"/>
        <end position="460"/>
    </location>
</feature>
<dbReference type="HOGENOM" id="CLU_024186_3_1_7"/>
<evidence type="ECO:0000256" key="5">
    <source>
        <dbReference type="ARBA" id="ARBA00022679"/>
    </source>
</evidence>
<comment type="pathway">
    <text evidence="2">Lipid metabolism.</text>
</comment>
<evidence type="ECO:0000256" key="7">
    <source>
        <dbReference type="ARBA" id="ARBA00023315"/>
    </source>
</evidence>
<dbReference type="InterPro" id="IPR004255">
    <property type="entry name" value="O-acyltransferase_WSD1_N"/>
</dbReference>
<dbReference type="InterPro" id="IPR009721">
    <property type="entry name" value="O-acyltransferase_WSD1_C"/>
</dbReference>
<dbReference type="GO" id="GO:0019432">
    <property type="term" value="P:triglyceride biosynthetic process"/>
    <property type="evidence" value="ECO:0007669"/>
    <property type="project" value="UniProtKB-UniPathway"/>
</dbReference>
<protein>
    <recommendedName>
        <fullName evidence="4">diacylglycerol O-acyltransferase</fullName>
        <ecNumber evidence="4">2.3.1.20</ecNumber>
    </recommendedName>
</protein>
<evidence type="ECO:0000313" key="13">
    <source>
        <dbReference type="Proteomes" id="UP000001935"/>
    </source>
</evidence>
<evidence type="ECO:0000256" key="3">
    <source>
        <dbReference type="ARBA" id="ARBA00009587"/>
    </source>
</evidence>
<dbReference type="Pfam" id="PF06974">
    <property type="entry name" value="WS_DGAT_C"/>
    <property type="match status" value="1"/>
</dbReference>
<evidence type="ECO:0000259" key="11">
    <source>
        <dbReference type="Pfam" id="PF06974"/>
    </source>
</evidence>
<dbReference type="PANTHER" id="PTHR31650">
    <property type="entry name" value="O-ACYLTRANSFERASE (WSD1-LIKE) FAMILY PROTEIN"/>
    <property type="match status" value="1"/>
</dbReference>
<keyword evidence="7 12" id="KW-0012">Acyltransferase</keyword>
<evidence type="ECO:0000256" key="2">
    <source>
        <dbReference type="ARBA" id="ARBA00005189"/>
    </source>
</evidence>
<keyword evidence="5 12" id="KW-0808">Transferase</keyword>
<dbReference type="KEGG" id="ade:Adeh_2067"/>
<comment type="pathway">
    <text evidence="1">Glycerolipid metabolism; triacylglycerol biosynthesis.</text>
</comment>